<dbReference type="SUPFAM" id="SSF53955">
    <property type="entry name" value="Lysozyme-like"/>
    <property type="match status" value="1"/>
</dbReference>
<dbReference type="AlphaFoldDB" id="A0A1G2IX48"/>
<dbReference type="Gene3D" id="1.10.530.10">
    <property type="match status" value="1"/>
</dbReference>
<evidence type="ECO:0000256" key="1">
    <source>
        <dbReference type="SAM" id="Coils"/>
    </source>
</evidence>
<evidence type="ECO:0000313" key="3">
    <source>
        <dbReference type="Proteomes" id="UP000178650"/>
    </source>
</evidence>
<organism evidence="2 3">
    <name type="scientific">Candidatus Staskawiczbacteria bacterium RIFOXYB1_FULL_37_44</name>
    <dbReference type="NCBI Taxonomy" id="1802223"/>
    <lineage>
        <taxon>Bacteria</taxon>
        <taxon>Candidatus Staskawicziibacteriota</taxon>
    </lineage>
</organism>
<gene>
    <name evidence="2" type="ORF">A2358_00395</name>
</gene>
<proteinExistence type="predicted"/>
<evidence type="ECO:0000313" key="2">
    <source>
        <dbReference type="EMBL" id="OGZ79409.1"/>
    </source>
</evidence>
<accession>A0A1G2IX48</accession>
<evidence type="ECO:0008006" key="4">
    <source>
        <dbReference type="Google" id="ProtNLM"/>
    </source>
</evidence>
<dbReference type="Proteomes" id="UP000178650">
    <property type="component" value="Unassembled WGS sequence"/>
</dbReference>
<dbReference type="Gene3D" id="6.10.250.3150">
    <property type="match status" value="1"/>
</dbReference>
<comment type="caution">
    <text evidence="2">The sequence shown here is derived from an EMBL/GenBank/DDBJ whole genome shotgun (WGS) entry which is preliminary data.</text>
</comment>
<reference evidence="2 3" key="1">
    <citation type="journal article" date="2016" name="Nat. Commun.">
        <title>Thousands of microbial genomes shed light on interconnected biogeochemical processes in an aquifer system.</title>
        <authorList>
            <person name="Anantharaman K."/>
            <person name="Brown C.T."/>
            <person name="Hug L.A."/>
            <person name="Sharon I."/>
            <person name="Castelle C.J."/>
            <person name="Probst A.J."/>
            <person name="Thomas B.C."/>
            <person name="Singh A."/>
            <person name="Wilkins M.J."/>
            <person name="Karaoz U."/>
            <person name="Brodie E.L."/>
            <person name="Williams K.H."/>
            <person name="Hubbard S.S."/>
            <person name="Banfield J.F."/>
        </authorList>
    </citation>
    <scope>NUCLEOTIDE SEQUENCE [LARGE SCALE GENOMIC DNA]</scope>
</reference>
<feature type="coiled-coil region" evidence="1">
    <location>
        <begin position="221"/>
        <end position="269"/>
    </location>
</feature>
<dbReference type="EMBL" id="MHPJ01000004">
    <property type="protein sequence ID" value="OGZ79409.1"/>
    <property type="molecule type" value="Genomic_DNA"/>
</dbReference>
<protein>
    <recommendedName>
        <fullName evidence="4">Transglycosylase SLT domain-containing protein</fullName>
    </recommendedName>
</protein>
<name>A0A1G2IX48_9BACT</name>
<dbReference type="STRING" id="1802223.A2358_00395"/>
<keyword evidence="1" id="KW-0175">Coiled coil</keyword>
<sequence>MLKKLKKKRKQKILWKKLQKKKMIKKYFIILLLLALTSLPGFCFADNLGDQCAAISESTTGCPNMSVADCKVLLQKCADYYDQQSAQLAQDLTKTSQQKNTLQSAISKLKGKIQGLEADINRGAIMVKDLNIQISDTQLSINKTANKIENSQSQIADILRSVYEEDKKPAFVILLEGNLSDFFSNLTYLKSLNAGVSSLLDSTKSLKSYLQGQQIKMGDNVDQLQKTIALQTLQKKQNEQNKKEQDQYLKLTEAQYQQQLKDKKAAEQKASKIKAMLFQTVGVSKVPTFGEALDVAKTAAALAGIRPAFLLAIISQESAIGRNVGQCYLTDATTGTGKKISTGASIIRVMKPTRDVTPFMQITAAAGRDPMKTPVSCWIPAYVGGVPTGWGGAMGPAQFIPSTWNLFTSRLQTLLGTAPDPWAIKDSFTASGLYLADLGASAQTAAAESRAAARYYGQAGAYNRSVMSRATCIQTFIDTSTMTATCQNLIF</sequence>
<dbReference type="InterPro" id="IPR023346">
    <property type="entry name" value="Lysozyme-like_dom_sf"/>
</dbReference>